<dbReference type="PROSITE" id="PS50206">
    <property type="entry name" value="RHODANESE_3"/>
    <property type="match status" value="1"/>
</dbReference>
<dbReference type="CDD" id="cd00158">
    <property type="entry name" value="RHOD"/>
    <property type="match status" value="1"/>
</dbReference>
<dbReference type="Proteomes" id="UP000192783">
    <property type="component" value="Unassembled WGS sequence"/>
</dbReference>
<keyword evidence="3" id="KW-0808">Transferase</keyword>
<sequence length="169" mass="19106">MKRAVLVLVCLAALGCLAASVQNAYAWGKKEVETEKIAVNFYREVERGGYQVVTTEELKQWIDQGRDMLIVDTMPYEASYKKQHIPGAVQMEFPIPELERLEPAQKDAFLKLLGSDKDRLIVFYCGFTKCTRSHNGAMWAVRLGYTNVVRCPGGIKAWKEAGYPVEKVK</sequence>
<feature type="chain" id="PRO_5012031823" evidence="1">
    <location>
        <begin position="19"/>
        <end position="169"/>
    </location>
</feature>
<dbReference type="RefSeq" id="WP_084057560.1">
    <property type="nucleotide sequence ID" value="NZ_FWXF01000008.1"/>
</dbReference>
<proteinExistence type="predicted"/>
<dbReference type="GO" id="GO:0016740">
    <property type="term" value="F:transferase activity"/>
    <property type="evidence" value="ECO:0007669"/>
    <property type="project" value="UniProtKB-KW"/>
</dbReference>
<dbReference type="PANTHER" id="PTHR43031">
    <property type="entry name" value="FAD-DEPENDENT OXIDOREDUCTASE"/>
    <property type="match status" value="1"/>
</dbReference>
<protein>
    <submittedName>
        <fullName evidence="3">Rhodanese-related sulfurtransferase</fullName>
    </submittedName>
</protein>
<evidence type="ECO:0000256" key="1">
    <source>
        <dbReference type="SAM" id="SignalP"/>
    </source>
</evidence>
<dbReference type="PANTHER" id="PTHR43031:SF16">
    <property type="entry name" value="OXIDOREDUCTASE"/>
    <property type="match status" value="1"/>
</dbReference>
<dbReference type="InterPro" id="IPR050229">
    <property type="entry name" value="GlpE_sulfurtransferase"/>
</dbReference>
<reference evidence="3 4" key="1">
    <citation type="submission" date="2017-04" db="EMBL/GenBank/DDBJ databases">
        <authorList>
            <person name="Afonso C.L."/>
            <person name="Miller P.J."/>
            <person name="Scott M.A."/>
            <person name="Spackman E."/>
            <person name="Goraichik I."/>
            <person name="Dimitrov K.M."/>
            <person name="Suarez D.L."/>
            <person name="Swayne D.E."/>
        </authorList>
    </citation>
    <scope>NUCLEOTIDE SEQUENCE [LARGE SCALE GENOMIC DNA]</scope>
    <source>
        <strain evidence="3 4">DSM 13146</strain>
    </source>
</reference>
<accession>A0A1W1XIA8</accession>
<name>A0A1W1XIA8_9BACT</name>
<gene>
    <name evidence="3" type="ORF">SAMN02746041_01821</name>
</gene>
<evidence type="ECO:0000259" key="2">
    <source>
        <dbReference type="PROSITE" id="PS50206"/>
    </source>
</evidence>
<dbReference type="OrthoDB" id="9789585at2"/>
<dbReference type="AlphaFoldDB" id="A0A1W1XIA8"/>
<dbReference type="PROSITE" id="PS51257">
    <property type="entry name" value="PROKAR_LIPOPROTEIN"/>
    <property type="match status" value="1"/>
</dbReference>
<keyword evidence="4" id="KW-1185">Reference proteome</keyword>
<dbReference type="InterPro" id="IPR001763">
    <property type="entry name" value="Rhodanese-like_dom"/>
</dbReference>
<evidence type="ECO:0000313" key="3">
    <source>
        <dbReference type="EMBL" id="SMC23726.1"/>
    </source>
</evidence>
<organism evidence="3 4">
    <name type="scientific">Desulfacinum hydrothermale DSM 13146</name>
    <dbReference type="NCBI Taxonomy" id="1121390"/>
    <lineage>
        <taxon>Bacteria</taxon>
        <taxon>Pseudomonadati</taxon>
        <taxon>Thermodesulfobacteriota</taxon>
        <taxon>Syntrophobacteria</taxon>
        <taxon>Syntrophobacterales</taxon>
        <taxon>Syntrophobacteraceae</taxon>
        <taxon>Desulfacinum</taxon>
    </lineage>
</organism>
<dbReference type="Gene3D" id="3.40.250.10">
    <property type="entry name" value="Rhodanese-like domain"/>
    <property type="match status" value="1"/>
</dbReference>
<feature type="signal peptide" evidence="1">
    <location>
        <begin position="1"/>
        <end position="18"/>
    </location>
</feature>
<dbReference type="Pfam" id="PF00581">
    <property type="entry name" value="Rhodanese"/>
    <property type="match status" value="1"/>
</dbReference>
<dbReference type="InterPro" id="IPR036873">
    <property type="entry name" value="Rhodanese-like_dom_sf"/>
</dbReference>
<evidence type="ECO:0000313" key="4">
    <source>
        <dbReference type="Proteomes" id="UP000192783"/>
    </source>
</evidence>
<keyword evidence="1" id="KW-0732">Signal</keyword>
<dbReference type="SMART" id="SM00450">
    <property type="entry name" value="RHOD"/>
    <property type="match status" value="1"/>
</dbReference>
<dbReference type="EMBL" id="FWXF01000008">
    <property type="protein sequence ID" value="SMC23726.1"/>
    <property type="molecule type" value="Genomic_DNA"/>
</dbReference>
<dbReference type="STRING" id="1121390.SAMN02746041_01821"/>
<dbReference type="SUPFAM" id="SSF52821">
    <property type="entry name" value="Rhodanese/Cell cycle control phosphatase"/>
    <property type="match status" value="1"/>
</dbReference>
<feature type="domain" description="Rhodanese" evidence="2">
    <location>
        <begin position="64"/>
        <end position="167"/>
    </location>
</feature>